<evidence type="ECO:0000313" key="2">
    <source>
        <dbReference type="EMBL" id="SEG55954.1"/>
    </source>
</evidence>
<keyword evidence="2" id="KW-0418">Kinase</keyword>
<keyword evidence="2" id="KW-0830">Ubiquinone</keyword>
<sequence>MNTLNKIPTSKIQRASKLISTGAKVGVNYLKYYGDKFTKTEEEAKKTLDKNNAEDIYDSLKELKGSALKVAQMLSMEKNILPEAYTEKFSLSQFSVPPLSAPLVSKTFRKYFGKNPSEIFDKFSLDSVNAASIGQVHKAEKDGKKLAVKIQYPGVSESISTDLAMVKPIAMKMFNIKGKDSDQYFKEVENKLLEETDYILEMKQSQEVAENCKNIENLLFPNYYPEYSTERIITMDWMEGVPLSTFSKGSKSDDTRNKVGQTFWDFYMYQLHYLRKVHADPHPGNFLVNENNQLIAIDFGCMKEVPEDFYKPYFELAIKENINNPEFFEQKLLQLEIIRDDDSPEERTFFKDIFKELLVLFTKPLQNETFDFSDDKFFTDISDLGQKYAKNTQLKNMNANRGSKHFIYINRTFFGLYSLMHEIGAKNVKINNYLSVPKNDKNN</sequence>
<dbReference type="SUPFAM" id="SSF56112">
    <property type="entry name" value="Protein kinase-like (PK-like)"/>
    <property type="match status" value="1"/>
</dbReference>
<accession>A0A1H6B5Y4</accession>
<dbReference type="InterPro" id="IPR034646">
    <property type="entry name" value="ADCK3_dom"/>
</dbReference>
<dbReference type="GO" id="GO:0005524">
    <property type="term" value="F:ATP binding"/>
    <property type="evidence" value="ECO:0007669"/>
    <property type="project" value="InterPro"/>
</dbReference>
<evidence type="ECO:0000259" key="1">
    <source>
        <dbReference type="PROSITE" id="PS50011"/>
    </source>
</evidence>
<proteinExistence type="predicted"/>
<reference evidence="3" key="1">
    <citation type="submission" date="2016-10" db="EMBL/GenBank/DDBJ databases">
        <authorList>
            <person name="Varghese N."/>
            <person name="Submissions S."/>
        </authorList>
    </citation>
    <scope>NUCLEOTIDE SEQUENCE [LARGE SCALE GENOMIC DNA]</scope>
    <source>
        <strain evidence="3">DSM 21580</strain>
    </source>
</reference>
<dbReference type="InterPro" id="IPR051130">
    <property type="entry name" value="Mito_struct-func_regulator"/>
</dbReference>
<dbReference type="OrthoDB" id="9795390at2"/>
<gene>
    <name evidence="2" type="ORF">SAMN05421847_2734</name>
</gene>
<dbReference type="Pfam" id="PF03109">
    <property type="entry name" value="ABC1"/>
    <property type="match status" value="1"/>
</dbReference>
<dbReference type="InterPro" id="IPR011009">
    <property type="entry name" value="Kinase-like_dom_sf"/>
</dbReference>
<dbReference type="PANTHER" id="PTHR43173:SF19">
    <property type="entry name" value="AARF DOMAIN-CONTAINING PROTEIN KINASE 1"/>
    <property type="match status" value="1"/>
</dbReference>
<dbReference type="PROSITE" id="PS50011">
    <property type="entry name" value="PROTEIN_KINASE_DOM"/>
    <property type="match status" value="1"/>
</dbReference>
<name>A0A1H6B5Y4_9FLAO</name>
<feature type="domain" description="Protein kinase" evidence="1">
    <location>
        <begin position="122"/>
        <end position="443"/>
    </location>
</feature>
<dbReference type="CDD" id="cd13970">
    <property type="entry name" value="ABC1_ADCK3"/>
    <property type="match status" value="1"/>
</dbReference>
<protein>
    <submittedName>
        <fullName evidence="2">Predicted unusual protein kinase regulating ubiquinone biosynthesis, AarF/ABC1/UbiB family</fullName>
    </submittedName>
</protein>
<dbReference type="RefSeq" id="WP_103914573.1">
    <property type="nucleotide sequence ID" value="NZ_FNUS01000007.1"/>
</dbReference>
<dbReference type="EMBL" id="FNUS01000007">
    <property type="protein sequence ID" value="SEG55954.1"/>
    <property type="molecule type" value="Genomic_DNA"/>
</dbReference>
<keyword evidence="2" id="KW-0808">Transferase</keyword>
<keyword evidence="3" id="KW-1185">Reference proteome</keyword>
<dbReference type="InterPro" id="IPR004147">
    <property type="entry name" value="ABC1_dom"/>
</dbReference>
<dbReference type="GO" id="GO:0004672">
    <property type="term" value="F:protein kinase activity"/>
    <property type="evidence" value="ECO:0007669"/>
    <property type="project" value="InterPro"/>
</dbReference>
<evidence type="ECO:0000313" key="3">
    <source>
        <dbReference type="Proteomes" id="UP000236738"/>
    </source>
</evidence>
<dbReference type="Gene3D" id="1.10.510.10">
    <property type="entry name" value="Transferase(Phosphotransferase) domain 1"/>
    <property type="match status" value="1"/>
</dbReference>
<dbReference type="AlphaFoldDB" id="A0A1H6B5Y4"/>
<dbReference type="PANTHER" id="PTHR43173">
    <property type="entry name" value="ABC1 FAMILY PROTEIN"/>
    <property type="match status" value="1"/>
</dbReference>
<dbReference type="InterPro" id="IPR000719">
    <property type="entry name" value="Prot_kinase_dom"/>
</dbReference>
<organism evidence="2 3">
    <name type="scientific">Halpernia humi</name>
    <dbReference type="NCBI Taxonomy" id="493375"/>
    <lineage>
        <taxon>Bacteria</taxon>
        <taxon>Pseudomonadati</taxon>
        <taxon>Bacteroidota</taxon>
        <taxon>Flavobacteriia</taxon>
        <taxon>Flavobacteriales</taxon>
        <taxon>Weeksellaceae</taxon>
        <taxon>Chryseobacterium group</taxon>
        <taxon>Halpernia</taxon>
    </lineage>
</organism>
<dbReference type="Proteomes" id="UP000236738">
    <property type="component" value="Unassembled WGS sequence"/>
</dbReference>